<gene>
    <name evidence="1" type="ORF">BOH74_18850</name>
</gene>
<dbReference type="RefSeq" id="WP_073510275.1">
    <property type="nucleotide sequence ID" value="NZ_MPJD01000033.1"/>
</dbReference>
<name>A0A853ZV75_9PSED</name>
<evidence type="ECO:0000313" key="1">
    <source>
        <dbReference type="EMBL" id="OKA19235.1"/>
    </source>
</evidence>
<reference evidence="1 2" key="1">
    <citation type="submission" date="2016-11" db="EMBL/GenBank/DDBJ databases">
        <title>Draft genome of Pseudomonas versuta A4R1.12.</title>
        <authorList>
            <person name="See-Too W.-S."/>
        </authorList>
    </citation>
    <scope>NUCLEOTIDE SEQUENCE [LARGE SCALE GENOMIC DNA]</scope>
    <source>
        <strain evidence="1 2">A4R1.12</strain>
    </source>
</reference>
<dbReference type="Proteomes" id="UP000185990">
    <property type="component" value="Unassembled WGS sequence"/>
</dbReference>
<comment type="caution">
    <text evidence="1">The sequence shown here is derived from an EMBL/GenBank/DDBJ whole genome shotgun (WGS) entry which is preliminary data.</text>
</comment>
<accession>A0A853ZV75</accession>
<dbReference type="EMBL" id="MPJD01000033">
    <property type="protein sequence ID" value="OKA19235.1"/>
    <property type="molecule type" value="Genomic_DNA"/>
</dbReference>
<dbReference type="AlphaFoldDB" id="A0A853ZV75"/>
<organism evidence="1 2">
    <name type="scientific">Pseudomonas versuta</name>
    <dbReference type="NCBI Taxonomy" id="1788301"/>
    <lineage>
        <taxon>Bacteria</taxon>
        <taxon>Pseudomonadati</taxon>
        <taxon>Pseudomonadota</taxon>
        <taxon>Gammaproteobacteria</taxon>
        <taxon>Pseudomonadales</taxon>
        <taxon>Pseudomonadaceae</taxon>
        <taxon>Pseudomonas</taxon>
    </lineage>
</organism>
<evidence type="ECO:0000313" key="2">
    <source>
        <dbReference type="Proteomes" id="UP000185990"/>
    </source>
</evidence>
<sequence length="223" mass="26025">MTKERSELKWLSRVGGEWRWVQQYISRHADASMRGGTDRFARRKVEGYDQVVVDIADFELTTEGLKFVTRLKNALRQHRYRSASNGRKPCTFSLPNTTRASLSRRAKDNRVTETEAITRLIDDTEWAVRKHSEREKTLKTTLTLERMRSELTIEALKAQLEGTMKYLERSTELVVMWEQAMDSEQPPFNGDRVNVKREMEKRLKKVKAVNAIIALNHDLPSRD</sequence>
<proteinExistence type="predicted"/>
<protein>
    <submittedName>
        <fullName evidence="1">Uncharacterized protein</fullName>
    </submittedName>
</protein>